<accession>D1BS07</accession>
<feature type="transmembrane region" description="Helical" evidence="8">
    <location>
        <begin position="309"/>
        <end position="342"/>
    </location>
</feature>
<sequence length="368" mass="38709">MSESDNVPHWLRTSAGWSWRFVVLVVAVSLLVFAVVHVRLVFIAVFLALVLTSVLRPLTDWFARVVPRPFAIGLTFLTALIVVGGLVTYVVASVAGQWQTLGEEFTDGVDQIIGWLATGPLRLDISPEAFTDALEAARQWIADNAADVAGQTAQTVGTVVEAFAVVALAIFCTVFFLLQGGAMWRWFLTQVPAGHRDRWDGAATAGWETFAGYARGTVIIALTNGLMAGVFLAILGIPLAAPLAVLVFIGTFIPLIGAPAAMVIAGVVALAAEGPVKALIVILGVALIGQIEGHLLQPLIMGKQVALHPVIVAVAIATGTVLAGILGAIVAVPVVAVTWAVYTRLRPRAELLTEPEPDIPPDDDAAVA</sequence>
<protein>
    <recommendedName>
        <fullName evidence="11">Permease</fullName>
    </recommendedName>
</protein>
<dbReference type="Pfam" id="PF01594">
    <property type="entry name" value="AI-2E_transport"/>
    <property type="match status" value="1"/>
</dbReference>
<proteinExistence type="inferred from homology"/>
<dbReference type="InterPro" id="IPR002549">
    <property type="entry name" value="AI-2E-like"/>
</dbReference>
<feature type="transmembrane region" description="Helical" evidence="8">
    <location>
        <begin position="70"/>
        <end position="92"/>
    </location>
</feature>
<dbReference type="eggNOG" id="COG0628">
    <property type="taxonomic scope" value="Bacteria"/>
</dbReference>
<gene>
    <name evidence="9" type="ordered locus">Xcel_1468</name>
</gene>
<keyword evidence="10" id="KW-1185">Reference proteome</keyword>
<dbReference type="RefSeq" id="WP_012878241.1">
    <property type="nucleotide sequence ID" value="NC_013530.1"/>
</dbReference>
<keyword evidence="7 8" id="KW-0472">Membrane</keyword>
<comment type="subcellular location">
    <subcellularLocation>
        <location evidence="1">Cell membrane</location>
        <topology evidence="1">Multi-pass membrane protein</topology>
    </subcellularLocation>
</comment>
<evidence type="ECO:0000256" key="1">
    <source>
        <dbReference type="ARBA" id="ARBA00004651"/>
    </source>
</evidence>
<reference evidence="9 10" key="2">
    <citation type="journal article" date="2010" name="Stand. Genomic Sci.">
        <title>Complete genome sequence of Xylanimonas cellulosilytica type strain (XIL07).</title>
        <authorList>
            <person name="Foster B."/>
            <person name="Pukall R."/>
            <person name="Abt B."/>
            <person name="Nolan M."/>
            <person name="Glavina Del Rio T."/>
            <person name="Chen F."/>
            <person name="Lucas S."/>
            <person name="Tice H."/>
            <person name="Pitluck S."/>
            <person name="Cheng J.-F."/>
            <person name="Chertkov O."/>
            <person name="Brettin T."/>
            <person name="Han C."/>
            <person name="Detter J.C."/>
            <person name="Bruce D."/>
            <person name="Goodwin L."/>
            <person name="Ivanova N."/>
            <person name="Mavromatis K."/>
            <person name="Pati A."/>
            <person name="Mikhailova N."/>
            <person name="Chen A."/>
            <person name="Palaniappan K."/>
            <person name="Land M."/>
            <person name="Hauser L."/>
            <person name="Chang Y.-J."/>
            <person name="Jeffries C.D."/>
            <person name="Chain P."/>
            <person name="Rohde M."/>
            <person name="Goeker M."/>
            <person name="Bristow J."/>
            <person name="Eisen J.A."/>
            <person name="Markowitz V."/>
            <person name="Hugenholtz P."/>
            <person name="Kyrpides N.C."/>
            <person name="Klenk H.-P."/>
            <person name="Lapidus A."/>
        </authorList>
    </citation>
    <scope>NUCLEOTIDE SEQUENCE [LARGE SCALE GENOMIC DNA]</scope>
    <source>
        <strain evidence="10">DSM 15894 / CECT 5975 / LMG 20990 / XIL07</strain>
    </source>
</reference>
<evidence type="ECO:0000313" key="9">
    <source>
        <dbReference type="EMBL" id="ACZ30499.1"/>
    </source>
</evidence>
<dbReference type="HOGENOM" id="CLU_031275_3_2_11"/>
<dbReference type="KEGG" id="xce:Xcel_1468"/>
<evidence type="ECO:0000256" key="6">
    <source>
        <dbReference type="ARBA" id="ARBA00022989"/>
    </source>
</evidence>
<feature type="transmembrane region" description="Helical" evidence="8">
    <location>
        <begin position="218"/>
        <end position="237"/>
    </location>
</feature>
<evidence type="ECO:0000256" key="4">
    <source>
        <dbReference type="ARBA" id="ARBA00022475"/>
    </source>
</evidence>
<dbReference type="GO" id="GO:0055085">
    <property type="term" value="P:transmembrane transport"/>
    <property type="evidence" value="ECO:0007669"/>
    <property type="project" value="TreeGrafter"/>
</dbReference>
<dbReference type="PANTHER" id="PTHR21716">
    <property type="entry name" value="TRANSMEMBRANE PROTEIN"/>
    <property type="match status" value="1"/>
</dbReference>
<reference evidence="10" key="1">
    <citation type="submission" date="2009-11" db="EMBL/GenBank/DDBJ databases">
        <title>The complete chromosome of Xylanimonas cellulosilytica DSM 15894.</title>
        <authorList>
            <consortium name="US DOE Joint Genome Institute (JGI-PGF)"/>
            <person name="Lucas S."/>
            <person name="Copeland A."/>
            <person name="Lapidus A."/>
            <person name="Glavina del Rio T."/>
            <person name="Dalin E."/>
            <person name="Tice H."/>
            <person name="Bruce D."/>
            <person name="Goodwin L."/>
            <person name="Pitluck S."/>
            <person name="Kyrpides N."/>
            <person name="Mavromatis K."/>
            <person name="Ivanova N."/>
            <person name="Mikhailova N."/>
            <person name="Foster B."/>
            <person name="Clum A."/>
            <person name="Brettin T."/>
            <person name="Detter J.C."/>
            <person name="Han C."/>
            <person name="Larimer F."/>
            <person name="Land M."/>
            <person name="Hauser L."/>
            <person name="Markowitz V."/>
            <person name="Cheng J.F."/>
            <person name="Hugenholtz P."/>
            <person name="Woyke T."/>
            <person name="Wu D."/>
            <person name="Gehrich-Schroeter G."/>
            <person name="Schneider S."/>
            <person name="Pukall S.R."/>
            <person name="Klenk H.P."/>
            <person name="Eisen J.A."/>
        </authorList>
    </citation>
    <scope>NUCLEOTIDE SEQUENCE [LARGE SCALE GENOMIC DNA]</scope>
    <source>
        <strain evidence="10">DSM 15894 / CECT 5975 / LMG 20990 / XIL07</strain>
    </source>
</reference>
<dbReference type="EMBL" id="CP001821">
    <property type="protein sequence ID" value="ACZ30499.1"/>
    <property type="molecule type" value="Genomic_DNA"/>
</dbReference>
<feature type="transmembrane region" description="Helical" evidence="8">
    <location>
        <begin position="243"/>
        <end position="271"/>
    </location>
</feature>
<feature type="transmembrane region" description="Helical" evidence="8">
    <location>
        <begin position="20"/>
        <end position="49"/>
    </location>
</feature>
<dbReference type="Proteomes" id="UP000002255">
    <property type="component" value="Chromosome"/>
</dbReference>
<feature type="transmembrane region" description="Helical" evidence="8">
    <location>
        <begin position="278"/>
        <end position="297"/>
    </location>
</feature>
<keyword evidence="4" id="KW-1003">Cell membrane</keyword>
<keyword evidence="3" id="KW-0813">Transport</keyword>
<organism evidence="9 10">
    <name type="scientific">Xylanimonas cellulosilytica (strain DSM 15894 / JCM 12276 / CECT 5975 / KCTC 9989 / LMG 20990 / NBRC 107835 / XIL07)</name>
    <dbReference type="NCBI Taxonomy" id="446471"/>
    <lineage>
        <taxon>Bacteria</taxon>
        <taxon>Bacillati</taxon>
        <taxon>Actinomycetota</taxon>
        <taxon>Actinomycetes</taxon>
        <taxon>Micrococcales</taxon>
        <taxon>Promicromonosporaceae</taxon>
        <taxon>Xylanimonas</taxon>
    </lineage>
</organism>
<keyword evidence="5 8" id="KW-0812">Transmembrane</keyword>
<evidence type="ECO:0008006" key="11">
    <source>
        <dbReference type="Google" id="ProtNLM"/>
    </source>
</evidence>
<evidence type="ECO:0000256" key="8">
    <source>
        <dbReference type="SAM" id="Phobius"/>
    </source>
</evidence>
<dbReference type="GO" id="GO:0005886">
    <property type="term" value="C:plasma membrane"/>
    <property type="evidence" value="ECO:0007669"/>
    <property type="project" value="UniProtKB-SubCell"/>
</dbReference>
<evidence type="ECO:0000313" key="10">
    <source>
        <dbReference type="Proteomes" id="UP000002255"/>
    </source>
</evidence>
<dbReference type="PANTHER" id="PTHR21716:SF53">
    <property type="entry name" value="PERMEASE PERM-RELATED"/>
    <property type="match status" value="1"/>
</dbReference>
<comment type="similarity">
    <text evidence="2">Belongs to the autoinducer-2 exporter (AI-2E) (TC 2.A.86) family.</text>
</comment>
<evidence type="ECO:0000256" key="2">
    <source>
        <dbReference type="ARBA" id="ARBA00009773"/>
    </source>
</evidence>
<dbReference type="OrthoDB" id="9784366at2"/>
<name>D1BS07_XYLCX</name>
<evidence type="ECO:0000256" key="7">
    <source>
        <dbReference type="ARBA" id="ARBA00023136"/>
    </source>
</evidence>
<dbReference type="AlphaFoldDB" id="D1BS07"/>
<feature type="transmembrane region" description="Helical" evidence="8">
    <location>
        <begin position="162"/>
        <end position="188"/>
    </location>
</feature>
<evidence type="ECO:0000256" key="3">
    <source>
        <dbReference type="ARBA" id="ARBA00022448"/>
    </source>
</evidence>
<evidence type="ECO:0000256" key="5">
    <source>
        <dbReference type="ARBA" id="ARBA00022692"/>
    </source>
</evidence>
<keyword evidence="6 8" id="KW-1133">Transmembrane helix</keyword>
<dbReference type="STRING" id="446471.Xcel_1468"/>